<sequence length="259" mass="29537">MFKAQQALYGTPRWTSDYGCSKCYIKGNRIERSRVWIAGNDEDERMRSRESYEIDGELEQYGIKKTPAMRLIPPCDFIGDALHVCSEGVTRDRLRVGRSSLPLDGCCRNHPLPSSSNSAAGLLAVREGYLKDSHTYTERFWRGRPAIWTKRDSDETMDLTDSAFYNGLGSTEAERRQALAKLRTQRSSWSGYLFAALQKALRDIRSYTFDVDLGWTPARVSSFMQQITIITCYFQKQSKEAAIEDDEAFQCRSSTSPEL</sequence>
<dbReference type="AlphaFoldDB" id="A0AA36GC50"/>
<evidence type="ECO:0000313" key="1">
    <source>
        <dbReference type="EMBL" id="CAJ0588382.1"/>
    </source>
</evidence>
<evidence type="ECO:0000313" key="2">
    <source>
        <dbReference type="Proteomes" id="UP001176961"/>
    </source>
</evidence>
<keyword evidence="2" id="KW-1185">Reference proteome</keyword>
<accession>A0AA36GC50</accession>
<dbReference type="Proteomes" id="UP001176961">
    <property type="component" value="Unassembled WGS sequence"/>
</dbReference>
<dbReference type="EMBL" id="CATQJL010000001">
    <property type="protein sequence ID" value="CAJ0588382.1"/>
    <property type="molecule type" value="Genomic_DNA"/>
</dbReference>
<organism evidence="1 2">
    <name type="scientific">Cylicocyclus nassatus</name>
    <name type="common">Nematode worm</name>
    <dbReference type="NCBI Taxonomy" id="53992"/>
    <lineage>
        <taxon>Eukaryota</taxon>
        <taxon>Metazoa</taxon>
        <taxon>Ecdysozoa</taxon>
        <taxon>Nematoda</taxon>
        <taxon>Chromadorea</taxon>
        <taxon>Rhabditida</taxon>
        <taxon>Rhabditina</taxon>
        <taxon>Rhabditomorpha</taxon>
        <taxon>Strongyloidea</taxon>
        <taxon>Strongylidae</taxon>
        <taxon>Cylicocyclus</taxon>
    </lineage>
</organism>
<protein>
    <submittedName>
        <fullName evidence="1">Uncharacterized protein</fullName>
    </submittedName>
</protein>
<comment type="caution">
    <text evidence="1">The sequence shown here is derived from an EMBL/GenBank/DDBJ whole genome shotgun (WGS) entry which is preliminary data.</text>
</comment>
<gene>
    <name evidence="1" type="ORF">CYNAS_LOCUS365</name>
</gene>
<proteinExistence type="predicted"/>
<name>A0AA36GC50_CYLNA</name>
<reference evidence="1" key="1">
    <citation type="submission" date="2023-07" db="EMBL/GenBank/DDBJ databases">
        <authorList>
            <consortium name="CYATHOMIX"/>
        </authorList>
    </citation>
    <scope>NUCLEOTIDE SEQUENCE</scope>
    <source>
        <strain evidence="1">N/A</strain>
    </source>
</reference>